<dbReference type="InterPro" id="IPR017972">
    <property type="entry name" value="Cyt_P450_CS"/>
</dbReference>
<evidence type="ECO:0000256" key="4">
    <source>
        <dbReference type="ARBA" id="ARBA00023002"/>
    </source>
</evidence>
<evidence type="ECO:0000313" key="10">
    <source>
        <dbReference type="Proteomes" id="UP000821853"/>
    </source>
</evidence>
<dbReference type="GO" id="GO:0006082">
    <property type="term" value="P:organic acid metabolic process"/>
    <property type="evidence" value="ECO:0007669"/>
    <property type="project" value="TreeGrafter"/>
</dbReference>
<evidence type="ECO:0000256" key="6">
    <source>
        <dbReference type="ARBA" id="ARBA00023033"/>
    </source>
</evidence>
<organism evidence="9 10">
    <name type="scientific">Haemaphysalis longicornis</name>
    <name type="common">Bush tick</name>
    <dbReference type="NCBI Taxonomy" id="44386"/>
    <lineage>
        <taxon>Eukaryota</taxon>
        <taxon>Metazoa</taxon>
        <taxon>Ecdysozoa</taxon>
        <taxon>Arthropoda</taxon>
        <taxon>Chelicerata</taxon>
        <taxon>Arachnida</taxon>
        <taxon>Acari</taxon>
        <taxon>Parasitiformes</taxon>
        <taxon>Ixodida</taxon>
        <taxon>Ixodoidea</taxon>
        <taxon>Ixodidae</taxon>
        <taxon>Haemaphysalinae</taxon>
        <taxon>Haemaphysalis</taxon>
    </lineage>
</organism>
<evidence type="ECO:0000256" key="2">
    <source>
        <dbReference type="ARBA" id="ARBA00010617"/>
    </source>
</evidence>
<dbReference type="InterPro" id="IPR001128">
    <property type="entry name" value="Cyt_P450"/>
</dbReference>
<dbReference type="PANTHER" id="PTHR24300">
    <property type="entry name" value="CYTOCHROME P450 508A4-RELATED"/>
    <property type="match status" value="1"/>
</dbReference>
<keyword evidence="3 7" id="KW-0479">Metal-binding</keyword>
<dbReference type="GO" id="GO:0016712">
    <property type="term" value="F:oxidoreductase activity, acting on paired donors, with incorporation or reduction of molecular oxygen, reduced flavin or flavoprotein as one donor, and incorporation of one atom of oxygen"/>
    <property type="evidence" value="ECO:0007669"/>
    <property type="project" value="TreeGrafter"/>
</dbReference>
<dbReference type="AlphaFoldDB" id="A0A9J6FPG3"/>
<comment type="caution">
    <text evidence="9">The sequence shown here is derived from an EMBL/GenBank/DDBJ whole genome shotgun (WGS) entry which is preliminary data.</text>
</comment>
<evidence type="ECO:0000256" key="5">
    <source>
        <dbReference type="ARBA" id="ARBA00023004"/>
    </source>
</evidence>
<dbReference type="Gene3D" id="1.10.630.10">
    <property type="entry name" value="Cytochrome P450"/>
    <property type="match status" value="1"/>
</dbReference>
<dbReference type="PROSITE" id="PS00086">
    <property type="entry name" value="CYTOCHROME_P450"/>
    <property type="match status" value="1"/>
</dbReference>
<keyword evidence="4 8" id="KW-0560">Oxidoreductase</keyword>
<dbReference type="PRINTS" id="PR00463">
    <property type="entry name" value="EP450I"/>
</dbReference>
<keyword evidence="10" id="KW-1185">Reference proteome</keyword>
<feature type="binding site" description="axial binding residue" evidence="7">
    <location>
        <position position="494"/>
    </location>
    <ligand>
        <name>heme</name>
        <dbReference type="ChEBI" id="CHEBI:30413"/>
    </ligand>
    <ligandPart>
        <name>Fe</name>
        <dbReference type="ChEBI" id="CHEBI:18248"/>
    </ligandPart>
</feature>
<dbReference type="InterPro" id="IPR036396">
    <property type="entry name" value="Cyt_P450_sf"/>
</dbReference>
<protein>
    <recommendedName>
        <fullName evidence="11">Cytochrome P450</fullName>
    </recommendedName>
</protein>
<dbReference type="GO" id="GO:0005737">
    <property type="term" value="C:cytoplasm"/>
    <property type="evidence" value="ECO:0007669"/>
    <property type="project" value="TreeGrafter"/>
</dbReference>
<reference evidence="9 10" key="1">
    <citation type="journal article" date="2020" name="Cell">
        <title>Large-Scale Comparative Analyses of Tick Genomes Elucidate Their Genetic Diversity and Vector Capacities.</title>
        <authorList>
            <consortium name="Tick Genome and Microbiome Consortium (TIGMIC)"/>
            <person name="Jia N."/>
            <person name="Wang J."/>
            <person name="Shi W."/>
            <person name="Du L."/>
            <person name="Sun Y."/>
            <person name="Zhan W."/>
            <person name="Jiang J.F."/>
            <person name="Wang Q."/>
            <person name="Zhang B."/>
            <person name="Ji P."/>
            <person name="Bell-Sakyi L."/>
            <person name="Cui X.M."/>
            <person name="Yuan T.T."/>
            <person name="Jiang B.G."/>
            <person name="Yang W.F."/>
            <person name="Lam T.T."/>
            <person name="Chang Q.C."/>
            <person name="Ding S.J."/>
            <person name="Wang X.J."/>
            <person name="Zhu J.G."/>
            <person name="Ruan X.D."/>
            <person name="Zhao L."/>
            <person name="Wei J.T."/>
            <person name="Ye R.Z."/>
            <person name="Que T.C."/>
            <person name="Du C.H."/>
            <person name="Zhou Y.H."/>
            <person name="Cheng J.X."/>
            <person name="Dai P.F."/>
            <person name="Guo W.B."/>
            <person name="Han X.H."/>
            <person name="Huang E.J."/>
            <person name="Li L.F."/>
            <person name="Wei W."/>
            <person name="Gao Y.C."/>
            <person name="Liu J.Z."/>
            <person name="Shao H.Z."/>
            <person name="Wang X."/>
            <person name="Wang C.C."/>
            <person name="Yang T.C."/>
            <person name="Huo Q.B."/>
            <person name="Li W."/>
            <person name="Chen H.Y."/>
            <person name="Chen S.E."/>
            <person name="Zhou L.G."/>
            <person name="Ni X.B."/>
            <person name="Tian J.H."/>
            <person name="Sheng Y."/>
            <person name="Liu T."/>
            <person name="Pan Y.S."/>
            <person name="Xia L.Y."/>
            <person name="Li J."/>
            <person name="Zhao F."/>
            <person name="Cao W.C."/>
        </authorList>
    </citation>
    <scope>NUCLEOTIDE SEQUENCE [LARGE SCALE GENOMIC DNA]</scope>
    <source>
        <strain evidence="9">HaeL-2018</strain>
    </source>
</reference>
<sequence>MRAEWPSNCSTGSTQLDPVEQFICVTARSLKSVEAQLAQAVQTPTVKRALRARYDIDPRLLCVAIAVIALTLWLRKRKLPEGKRLPPGPKGLPIIGHLLHRTQVFDHKRCMELAKVYGPVIRFPMGVKDVVILNDYESVKEILSRKEMLFRSESNVVSQTEYQGIGTLNGDDWKQNRNFCLHVLRDLGFGKKSMEDHILEEAACLLEKVAETKEAPFDLEKYLAPSVSNNITALVFGRRFPFEDQKRKFLDDRSRRLAKLFQSGSRFTFLPCWVFKITNLLPNATSHLVKEILDELAGFISEEIEQHEETLDERSNRDFIDGYLKKMKEHENDPDAKFKKLNLTGNVLAFMGGGTHTIKSTVHWHMLNCADKPDTVQRKIQEEIDKVVGKERSPRWDDQGQMPFTMATIMEMYRWRAIALLAIPREAAADSVYKDYVIPKGSVVIPNIGAVHMDPAHWENPEEFRPERFLKEDGTGLKPKPEQLIPFSVGKRMCPGETLATVEIFLYLTTILQKFTVLPPDGRRIVLQSASAAVNYPQLQELRFISR</sequence>
<dbReference type="FunFam" id="1.10.630.10:FF:000036">
    <property type="entry name" value="CYtochrome P450 family"/>
    <property type="match status" value="1"/>
</dbReference>
<dbReference type="OMA" id="WIATLMH"/>
<dbReference type="GO" id="GO:0006805">
    <property type="term" value="P:xenobiotic metabolic process"/>
    <property type="evidence" value="ECO:0007669"/>
    <property type="project" value="TreeGrafter"/>
</dbReference>
<dbReference type="PRINTS" id="PR00385">
    <property type="entry name" value="P450"/>
</dbReference>
<dbReference type="PANTHER" id="PTHR24300:SF375">
    <property type="entry name" value="CYTOCHROME P450 FAMILY"/>
    <property type="match status" value="1"/>
</dbReference>
<accession>A0A9J6FPG3</accession>
<dbReference type="SUPFAM" id="SSF48264">
    <property type="entry name" value="Cytochrome P450"/>
    <property type="match status" value="1"/>
</dbReference>
<dbReference type="EMBL" id="JABSTR010000004">
    <property type="protein sequence ID" value="KAH9368062.1"/>
    <property type="molecule type" value="Genomic_DNA"/>
</dbReference>
<evidence type="ECO:0000256" key="3">
    <source>
        <dbReference type="ARBA" id="ARBA00022723"/>
    </source>
</evidence>
<evidence type="ECO:0000313" key="9">
    <source>
        <dbReference type="EMBL" id="KAH9368062.1"/>
    </source>
</evidence>
<name>A0A9J6FPG3_HAELO</name>
<dbReference type="VEuPathDB" id="VectorBase:HLOH_043341"/>
<proteinExistence type="inferred from homology"/>
<dbReference type="GO" id="GO:0005506">
    <property type="term" value="F:iron ion binding"/>
    <property type="evidence" value="ECO:0007669"/>
    <property type="project" value="InterPro"/>
</dbReference>
<gene>
    <name evidence="9" type="ORF">HPB48_001038</name>
</gene>
<keyword evidence="6 8" id="KW-0503">Monooxygenase</keyword>
<evidence type="ECO:0000256" key="1">
    <source>
        <dbReference type="ARBA" id="ARBA00001971"/>
    </source>
</evidence>
<comment type="cofactor">
    <cofactor evidence="1 7">
        <name>heme</name>
        <dbReference type="ChEBI" id="CHEBI:30413"/>
    </cofactor>
</comment>
<comment type="similarity">
    <text evidence="2 8">Belongs to the cytochrome P450 family.</text>
</comment>
<keyword evidence="5 7" id="KW-0408">Iron</keyword>
<dbReference type="InterPro" id="IPR050182">
    <property type="entry name" value="Cytochrome_P450_fam2"/>
</dbReference>
<dbReference type="OrthoDB" id="6507093at2759"/>
<evidence type="ECO:0000256" key="7">
    <source>
        <dbReference type="PIRSR" id="PIRSR602401-1"/>
    </source>
</evidence>
<dbReference type="GO" id="GO:0020037">
    <property type="term" value="F:heme binding"/>
    <property type="evidence" value="ECO:0007669"/>
    <property type="project" value="InterPro"/>
</dbReference>
<dbReference type="Proteomes" id="UP000821853">
    <property type="component" value="Chromosome 2"/>
</dbReference>
<dbReference type="Pfam" id="PF00067">
    <property type="entry name" value="p450"/>
    <property type="match status" value="1"/>
</dbReference>
<evidence type="ECO:0000256" key="8">
    <source>
        <dbReference type="RuleBase" id="RU000461"/>
    </source>
</evidence>
<keyword evidence="7 8" id="KW-0349">Heme</keyword>
<evidence type="ECO:0008006" key="11">
    <source>
        <dbReference type="Google" id="ProtNLM"/>
    </source>
</evidence>
<dbReference type="InterPro" id="IPR002401">
    <property type="entry name" value="Cyt_P450_E_grp-I"/>
</dbReference>